<protein>
    <submittedName>
        <fullName evidence="1">Uncharacterized protein</fullName>
    </submittedName>
</protein>
<keyword evidence="2" id="KW-1185">Reference proteome</keyword>
<evidence type="ECO:0000313" key="1">
    <source>
        <dbReference type="EMBL" id="KAJ7722593.1"/>
    </source>
</evidence>
<organism evidence="1 2">
    <name type="scientific">Mycena metata</name>
    <dbReference type="NCBI Taxonomy" id="1033252"/>
    <lineage>
        <taxon>Eukaryota</taxon>
        <taxon>Fungi</taxon>
        <taxon>Dikarya</taxon>
        <taxon>Basidiomycota</taxon>
        <taxon>Agaricomycotina</taxon>
        <taxon>Agaricomycetes</taxon>
        <taxon>Agaricomycetidae</taxon>
        <taxon>Agaricales</taxon>
        <taxon>Marasmiineae</taxon>
        <taxon>Mycenaceae</taxon>
        <taxon>Mycena</taxon>
    </lineage>
</organism>
<accession>A0AAD7HL86</accession>
<proteinExistence type="predicted"/>
<dbReference type="EMBL" id="JARKIB010000218">
    <property type="protein sequence ID" value="KAJ7722593.1"/>
    <property type="molecule type" value="Genomic_DNA"/>
</dbReference>
<name>A0AAD7HL86_9AGAR</name>
<evidence type="ECO:0000313" key="2">
    <source>
        <dbReference type="Proteomes" id="UP001215598"/>
    </source>
</evidence>
<comment type="caution">
    <text evidence="1">The sequence shown here is derived from an EMBL/GenBank/DDBJ whole genome shotgun (WGS) entry which is preliminary data.</text>
</comment>
<sequence>MSNFPFTHLEYLHSRHVGSLLRPPVLALQQFISLETLRTLKLDTGRILDPTILVEIWSLFPSPLLKRLKFDIPVTFEPLLSPSLNSDIDRRLLWTLYPWKLSSLKALSLLGTEVSWKELAPLIPAIEVLDFGLRPSIIDLDLASFSNLSVLRIRFVPRTTQNIHNQLREIEDLGPMLGLFLSTLRRPSQIRTFVFSCPPLHPMIAKEIDSTLSAHLLDDAATVEIEVSSNVSKIPESFPRLRARNLLRYRELTADSRGINDRSADNAWWENIVTTL</sequence>
<reference evidence="1" key="1">
    <citation type="submission" date="2023-03" db="EMBL/GenBank/DDBJ databases">
        <title>Massive genome expansion in bonnet fungi (Mycena s.s.) driven by repeated elements and novel gene families across ecological guilds.</title>
        <authorList>
            <consortium name="Lawrence Berkeley National Laboratory"/>
            <person name="Harder C.B."/>
            <person name="Miyauchi S."/>
            <person name="Viragh M."/>
            <person name="Kuo A."/>
            <person name="Thoen E."/>
            <person name="Andreopoulos B."/>
            <person name="Lu D."/>
            <person name="Skrede I."/>
            <person name="Drula E."/>
            <person name="Henrissat B."/>
            <person name="Morin E."/>
            <person name="Kohler A."/>
            <person name="Barry K."/>
            <person name="LaButti K."/>
            <person name="Morin E."/>
            <person name="Salamov A."/>
            <person name="Lipzen A."/>
            <person name="Mereny Z."/>
            <person name="Hegedus B."/>
            <person name="Baldrian P."/>
            <person name="Stursova M."/>
            <person name="Weitz H."/>
            <person name="Taylor A."/>
            <person name="Grigoriev I.V."/>
            <person name="Nagy L.G."/>
            <person name="Martin F."/>
            <person name="Kauserud H."/>
        </authorList>
    </citation>
    <scope>NUCLEOTIDE SEQUENCE</scope>
    <source>
        <strain evidence="1">CBHHK182m</strain>
    </source>
</reference>
<dbReference type="AlphaFoldDB" id="A0AAD7HL86"/>
<dbReference type="Proteomes" id="UP001215598">
    <property type="component" value="Unassembled WGS sequence"/>
</dbReference>
<gene>
    <name evidence="1" type="ORF">B0H16DRAFT_1600041</name>
</gene>